<accession>C1F9G0</accession>
<proteinExistence type="predicted"/>
<dbReference type="AlphaFoldDB" id="C1F9G0"/>
<organism evidence="2 3">
    <name type="scientific">Acidobacterium capsulatum (strain ATCC 51196 / DSM 11244 / BCRC 80197 / JCM 7670 / NBRC 15755 / NCIMB 13165 / 161)</name>
    <dbReference type="NCBI Taxonomy" id="240015"/>
    <lineage>
        <taxon>Bacteria</taxon>
        <taxon>Pseudomonadati</taxon>
        <taxon>Acidobacteriota</taxon>
        <taxon>Terriglobia</taxon>
        <taxon>Terriglobales</taxon>
        <taxon>Acidobacteriaceae</taxon>
        <taxon>Acidobacterium</taxon>
    </lineage>
</organism>
<dbReference type="HOGENOM" id="CLU_2462034_0_0_0"/>
<evidence type="ECO:0000313" key="2">
    <source>
        <dbReference type="EMBL" id="ACO34438.1"/>
    </source>
</evidence>
<reference evidence="2 3" key="1">
    <citation type="journal article" date="2009" name="Appl. Environ. Microbiol.">
        <title>Three genomes from the phylum Acidobacteria provide insight into the lifestyles of these microorganisms in soils.</title>
        <authorList>
            <person name="Ward N.L."/>
            <person name="Challacombe J.F."/>
            <person name="Janssen P.H."/>
            <person name="Henrissat B."/>
            <person name="Coutinho P.M."/>
            <person name="Wu M."/>
            <person name="Xie G."/>
            <person name="Haft D.H."/>
            <person name="Sait M."/>
            <person name="Badger J."/>
            <person name="Barabote R.D."/>
            <person name="Bradley B."/>
            <person name="Brettin T.S."/>
            <person name="Brinkac L.M."/>
            <person name="Bruce D."/>
            <person name="Creasy T."/>
            <person name="Daugherty S.C."/>
            <person name="Davidsen T.M."/>
            <person name="DeBoy R.T."/>
            <person name="Detter J.C."/>
            <person name="Dodson R.J."/>
            <person name="Durkin A.S."/>
            <person name="Ganapathy A."/>
            <person name="Gwinn-Giglio M."/>
            <person name="Han C.S."/>
            <person name="Khouri H."/>
            <person name="Kiss H."/>
            <person name="Kothari S.P."/>
            <person name="Madupu R."/>
            <person name="Nelson K.E."/>
            <person name="Nelson W.C."/>
            <person name="Paulsen I."/>
            <person name="Penn K."/>
            <person name="Ren Q."/>
            <person name="Rosovitz M.J."/>
            <person name="Selengut J.D."/>
            <person name="Shrivastava S."/>
            <person name="Sullivan S.A."/>
            <person name="Tapia R."/>
            <person name="Thompson L.S."/>
            <person name="Watkins K.L."/>
            <person name="Yang Q."/>
            <person name="Yu C."/>
            <person name="Zafar N."/>
            <person name="Zhou L."/>
            <person name="Kuske C.R."/>
        </authorList>
    </citation>
    <scope>NUCLEOTIDE SEQUENCE [LARGE SCALE GENOMIC DNA]</scope>
    <source>
        <strain evidence="3">ATCC 51196 / DSM 11244 / BCRC 80197 / JCM 7670 / NBRC 15755 / NCIMB 13165 / 161</strain>
    </source>
</reference>
<evidence type="ECO:0000313" key="3">
    <source>
        <dbReference type="Proteomes" id="UP000002207"/>
    </source>
</evidence>
<dbReference type="KEGG" id="aca:ACP_2118"/>
<sequence>MMGHTRFITPIFCGCRTSSSAMIRAQAKATPSEIHAISANIRFAPFLTVVMHESASQKHALKASPGSLQRKERTGNPRPLSVRSAIRS</sequence>
<dbReference type="InParanoid" id="C1F9G0"/>
<evidence type="ECO:0000256" key="1">
    <source>
        <dbReference type="SAM" id="MobiDB-lite"/>
    </source>
</evidence>
<name>C1F9G0_ACIC5</name>
<dbReference type="EMBL" id="CP001472">
    <property type="protein sequence ID" value="ACO34438.1"/>
    <property type="molecule type" value="Genomic_DNA"/>
</dbReference>
<dbReference type="Proteomes" id="UP000002207">
    <property type="component" value="Chromosome"/>
</dbReference>
<keyword evidence="3" id="KW-1185">Reference proteome</keyword>
<gene>
    <name evidence="2" type="ordered locus">ACP_2118</name>
</gene>
<protein>
    <submittedName>
        <fullName evidence="2">Uncharacterized protein</fullName>
    </submittedName>
</protein>
<feature type="region of interest" description="Disordered" evidence="1">
    <location>
        <begin position="58"/>
        <end position="88"/>
    </location>
</feature>